<accession>A0A0R2MI02</accession>
<dbReference type="AlphaFoldDB" id="A0A0R2MI02"/>
<protein>
    <submittedName>
        <fullName evidence="1">Uncharacterized protein</fullName>
    </submittedName>
</protein>
<name>A0A0R2MI02_9LACO</name>
<proteinExistence type="predicted"/>
<sequence>MGKMNDILRMQKLKNKGTKKNSGTHRSNFSLLCSLDQYHNNISCFAIQTSDKIYSVTTLWVLTTVEDVTF</sequence>
<organism evidence="1 2">
    <name type="scientific">Lactiplantibacillus xiangfangensis</name>
    <dbReference type="NCBI Taxonomy" id="942150"/>
    <lineage>
        <taxon>Bacteria</taxon>
        <taxon>Bacillati</taxon>
        <taxon>Bacillota</taxon>
        <taxon>Bacilli</taxon>
        <taxon>Lactobacillales</taxon>
        <taxon>Lactobacillaceae</taxon>
        <taxon>Lactiplantibacillus</taxon>
    </lineage>
</organism>
<gene>
    <name evidence="1" type="ORF">IV64_GL002166</name>
</gene>
<dbReference type="PATRIC" id="fig|942150.3.peg.2264"/>
<evidence type="ECO:0000313" key="1">
    <source>
        <dbReference type="EMBL" id="KRO11776.1"/>
    </source>
</evidence>
<dbReference type="STRING" id="942150.IV64_GL002166"/>
<evidence type="ECO:0000313" key="2">
    <source>
        <dbReference type="Proteomes" id="UP000051783"/>
    </source>
</evidence>
<dbReference type="Proteomes" id="UP000051783">
    <property type="component" value="Unassembled WGS sequence"/>
</dbReference>
<dbReference type="EMBL" id="JQCL01000051">
    <property type="protein sequence ID" value="KRO11776.1"/>
    <property type="molecule type" value="Genomic_DNA"/>
</dbReference>
<keyword evidence="2" id="KW-1185">Reference proteome</keyword>
<comment type="caution">
    <text evidence="1">The sequence shown here is derived from an EMBL/GenBank/DDBJ whole genome shotgun (WGS) entry which is preliminary data.</text>
</comment>
<reference evidence="1 2" key="1">
    <citation type="journal article" date="2015" name="Genome Announc.">
        <title>Expanding the biotechnology potential of lactobacilli through comparative genomics of 213 strains and associated genera.</title>
        <authorList>
            <person name="Sun Z."/>
            <person name="Harris H.M."/>
            <person name="McCann A."/>
            <person name="Guo C."/>
            <person name="Argimon S."/>
            <person name="Zhang W."/>
            <person name="Yang X."/>
            <person name="Jeffery I.B."/>
            <person name="Cooney J.C."/>
            <person name="Kagawa T.F."/>
            <person name="Liu W."/>
            <person name="Song Y."/>
            <person name="Salvetti E."/>
            <person name="Wrobel A."/>
            <person name="Rasinkangas P."/>
            <person name="Parkhill J."/>
            <person name="Rea M.C."/>
            <person name="O'Sullivan O."/>
            <person name="Ritari J."/>
            <person name="Douillard F.P."/>
            <person name="Paul Ross R."/>
            <person name="Yang R."/>
            <person name="Briner A.E."/>
            <person name="Felis G.E."/>
            <person name="de Vos W.M."/>
            <person name="Barrangou R."/>
            <person name="Klaenhammer T.R."/>
            <person name="Caufield P.W."/>
            <person name="Cui Y."/>
            <person name="Zhang H."/>
            <person name="O'Toole P.W."/>
        </authorList>
    </citation>
    <scope>NUCLEOTIDE SEQUENCE [LARGE SCALE GENOMIC DNA]</scope>
    <source>
        <strain evidence="1 2">LMG 26013</strain>
    </source>
</reference>